<protein>
    <recommendedName>
        <fullName evidence="3">Flp pilus assembly protein RcpC/CpaB domain-containing protein</fullName>
    </recommendedName>
</protein>
<evidence type="ECO:0000313" key="1">
    <source>
        <dbReference type="EMBL" id="BCJ97582.1"/>
    </source>
</evidence>
<name>A0A7I8DGU7_9FIRM</name>
<accession>A0A7I8DGU7</accession>
<dbReference type="EMBL" id="AP023368">
    <property type="protein sequence ID" value="BCJ97582.1"/>
    <property type="molecule type" value="Genomic_DNA"/>
</dbReference>
<evidence type="ECO:0000313" key="2">
    <source>
        <dbReference type="Proteomes" id="UP000515703"/>
    </source>
</evidence>
<proteinExistence type="predicted"/>
<evidence type="ECO:0008006" key="3">
    <source>
        <dbReference type="Google" id="ProtNLM"/>
    </source>
</evidence>
<sequence length="124" mass="13690">MENTMGKSQMVLKDDIAKQDEVMDKYKGGYEVTSFAAESFDGGVNGSLRRGDIVNVYALDPATELLTLMAENVYVAEVYDNAGKKVGEPKEIETSFTVYVTPEEVENINLAVVYGGIQMYLKTE</sequence>
<organism evidence="1 2">
    <name type="scientific">Anaerocolumna chitinilytica</name>
    <dbReference type="NCBI Taxonomy" id="1727145"/>
    <lineage>
        <taxon>Bacteria</taxon>
        <taxon>Bacillati</taxon>
        <taxon>Bacillota</taxon>
        <taxon>Clostridia</taxon>
        <taxon>Lachnospirales</taxon>
        <taxon>Lachnospiraceae</taxon>
        <taxon>Anaerocolumna</taxon>
    </lineage>
</organism>
<dbReference type="AlphaFoldDB" id="A0A7I8DGU7"/>
<reference evidence="1 2" key="2">
    <citation type="submission" date="2020-08" db="EMBL/GenBank/DDBJ databases">
        <authorList>
            <person name="Ueki A."/>
            <person name="Tonouchi A."/>
        </authorList>
    </citation>
    <scope>NUCLEOTIDE SEQUENCE [LARGE SCALE GENOMIC DNA]</scope>
    <source>
        <strain evidence="1 2">CTTW</strain>
    </source>
</reference>
<reference evidence="1 2" key="1">
    <citation type="submission" date="2020-08" db="EMBL/GenBank/DDBJ databases">
        <title>Draft genome sequencing of an Anaerocolumna strain isolated from anoxic soil subjected to BSD treatment.</title>
        <authorList>
            <person name="Uek A."/>
            <person name="Tonouchi A."/>
        </authorList>
    </citation>
    <scope>NUCLEOTIDE SEQUENCE [LARGE SCALE GENOMIC DNA]</scope>
    <source>
        <strain evidence="1 2">CTTW</strain>
    </source>
</reference>
<keyword evidence="2" id="KW-1185">Reference proteome</keyword>
<dbReference type="KEGG" id="acht:bsdcttw_06230"/>
<dbReference type="Proteomes" id="UP000515703">
    <property type="component" value="Chromosome"/>
</dbReference>
<dbReference type="RefSeq" id="WP_185257995.1">
    <property type="nucleotide sequence ID" value="NZ_AP023368.1"/>
</dbReference>
<gene>
    <name evidence="1" type="ORF">bsdcttw_06230</name>
</gene>